<evidence type="ECO:0000256" key="6">
    <source>
        <dbReference type="SAM" id="Phobius"/>
    </source>
</evidence>
<dbReference type="InterPro" id="IPR050546">
    <property type="entry name" value="Glycosyl_Hydrlase_16"/>
</dbReference>
<keyword evidence="5 6" id="KW-0472">Membrane</keyword>
<feature type="transmembrane region" description="Helical" evidence="6">
    <location>
        <begin position="271"/>
        <end position="291"/>
    </location>
</feature>
<evidence type="ECO:0000256" key="4">
    <source>
        <dbReference type="ARBA" id="ARBA00022989"/>
    </source>
</evidence>
<dbReference type="Pfam" id="PF01943">
    <property type="entry name" value="Polysacc_synt"/>
    <property type="match status" value="1"/>
</dbReference>
<dbReference type="InterPro" id="IPR013320">
    <property type="entry name" value="ConA-like_dom_sf"/>
</dbReference>
<dbReference type="EMBL" id="OBQD01000023">
    <property type="protein sequence ID" value="SOC46528.1"/>
    <property type="molecule type" value="Genomic_DNA"/>
</dbReference>
<evidence type="ECO:0000256" key="5">
    <source>
        <dbReference type="ARBA" id="ARBA00023136"/>
    </source>
</evidence>
<feature type="transmembrane region" description="Helical" evidence="6">
    <location>
        <begin position="406"/>
        <end position="425"/>
    </location>
</feature>
<dbReference type="Gene3D" id="2.60.120.200">
    <property type="match status" value="1"/>
</dbReference>
<evidence type="ECO:0000313" key="9">
    <source>
        <dbReference type="Proteomes" id="UP000219167"/>
    </source>
</evidence>
<dbReference type="Proteomes" id="UP000219167">
    <property type="component" value="Unassembled WGS sequence"/>
</dbReference>
<feature type="transmembrane region" description="Helical" evidence="6">
    <location>
        <begin position="148"/>
        <end position="166"/>
    </location>
</feature>
<name>A0A285UYU8_9HYPH</name>
<evidence type="ECO:0000256" key="1">
    <source>
        <dbReference type="ARBA" id="ARBA00004141"/>
    </source>
</evidence>
<evidence type="ECO:0000313" key="8">
    <source>
        <dbReference type="EMBL" id="SOC46528.1"/>
    </source>
</evidence>
<organism evidence="8 9">
    <name type="scientific">Rhizobium subbaraonis</name>
    <dbReference type="NCBI Taxonomy" id="908946"/>
    <lineage>
        <taxon>Bacteria</taxon>
        <taxon>Pseudomonadati</taxon>
        <taxon>Pseudomonadota</taxon>
        <taxon>Alphaproteobacteria</taxon>
        <taxon>Hyphomicrobiales</taxon>
        <taxon>Rhizobiaceae</taxon>
        <taxon>Rhizobium/Agrobacterium group</taxon>
        <taxon>Rhizobium</taxon>
    </lineage>
</organism>
<sequence length="761" mass="80000">MSALPDTCRAGGPPQFVAGRASAVMTWLSGLQRAAWIGRPSTYALGALVLTVLGCGTTLMAPRLLGPVEFGRFALLTTLFTYAGRVDLGLSQLADKQIVGKAGPAATKAARDILGALWLVGLLAMAVTVPVALLMAGAEIAFSPLDTVLAVGGGVMAMIANGPVTVYRAASRLWEFTALALILQLGMTAPRLAGLLYGGVTGTFAVLAVYYAILALLFARPVSSLPGLKSLAAMARLSLPLFAFTAVWVFYLGANRWIASALSSPHDLGLFSFGASLAMIGLGLLSTIAQVRYPKLLVQMGQIGEGRSSTIDASTAGPGIAGAVTPGAGAIVERELLALTGLLAAIALAAILFARPVIGFAFPAFTEATPSTIAFAAACVPLGVMTWMVPMIVVRSHRPMADAAMLAAVGFLSLALAMIAGNRLAGIEGQAWGNAAAAFGLLVAMALIMFRLGMLGWPVLCRIIGVQASVLGVLALIVAVASPAPARAQTAAVPISTDGWKVIFEDDFDRLDLQLGDVGIWLPYYPGGGRSNSGNNELQYYVDPRPAGDSPEVQALEPYRVVDGVLEIRANKVPDALRAQSGGYAYASGLLTPYRRLSFLYGAVEIRAKVPRGRGLWPAFWLLPTDRTWPPELDVLEVLGHDTHTLHVTAHSGIAIPAGDKSARTGATVPTVDLSEDFHVYGLIWTADRLVWTLDGQAVFETPTPQDLHKPMFLLVNLAVGGNWPGSPDATTAFPATFHVDWIRVRQPVSEIPEAELETKP</sequence>
<dbReference type="GO" id="GO:0005975">
    <property type="term" value="P:carbohydrate metabolic process"/>
    <property type="evidence" value="ECO:0007669"/>
    <property type="project" value="InterPro"/>
</dbReference>
<protein>
    <submittedName>
        <fullName evidence="8">Polysaccharide biosynthesis protein</fullName>
    </submittedName>
</protein>
<feature type="transmembrane region" description="Helical" evidence="6">
    <location>
        <begin position="195"/>
        <end position="219"/>
    </location>
</feature>
<feature type="transmembrane region" description="Helical" evidence="6">
    <location>
        <begin position="115"/>
        <end position="136"/>
    </location>
</feature>
<dbReference type="RefSeq" id="WP_176526903.1">
    <property type="nucleotide sequence ID" value="NZ_OBQD01000023.1"/>
</dbReference>
<feature type="domain" description="GH16" evidence="7">
    <location>
        <begin position="486"/>
        <end position="751"/>
    </location>
</feature>
<feature type="transmembrane region" description="Helical" evidence="6">
    <location>
        <begin position="431"/>
        <end position="452"/>
    </location>
</feature>
<dbReference type="PROSITE" id="PS51762">
    <property type="entry name" value="GH16_2"/>
    <property type="match status" value="1"/>
</dbReference>
<accession>A0A285UYU8</accession>
<feature type="transmembrane region" description="Helical" evidence="6">
    <location>
        <begin position="231"/>
        <end position="251"/>
    </location>
</feature>
<dbReference type="SUPFAM" id="SSF49899">
    <property type="entry name" value="Concanavalin A-like lectins/glucanases"/>
    <property type="match status" value="1"/>
</dbReference>
<feature type="transmembrane region" description="Helical" evidence="6">
    <location>
        <begin position="373"/>
        <end position="394"/>
    </location>
</feature>
<evidence type="ECO:0000256" key="2">
    <source>
        <dbReference type="ARBA" id="ARBA00006865"/>
    </source>
</evidence>
<comment type="similarity">
    <text evidence="2">Belongs to the glycosyl hydrolase 16 family.</text>
</comment>
<evidence type="ECO:0000259" key="7">
    <source>
        <dbReference type="PROSITE" id="PS51762"/>
    </source>
</evidence>
<gene>
    <name evidence="8" type="ORF">SAMN05892877_12313</name>
</gene>
<dbReference type="AlphaFoldDB" id="A0A285UYU8"/>
<comment type="subcellular location">
    <subcellularLocation>
        <location evidence="1">Membrane</location>
        <topology evidence="1">Multi-pass membrane protein</topology>
    </subcellularLocation>
</comment>
<dbReference type="InterPro" id="IPR002797">
    <property type="entry name" value="Polysacc_synth"/>
</dbReference>
<dbReference type="PANTHER" id="PTHR10963">
    <property type="entry name" value="GLYCOSYL HYDROLASE-RELATED"/>
    <property type="match status" value="1"/>
</dbReference>
<feature type="transmembrane region" description="Helical" evidence="6">
    <location>
        <begin position="459"/>
        <end position="481"/>
    </location>
</feature>
<keyword evidence="9" id="KW-1185">Reference proteome</keyword>
<feature type="transmembrane region" description="Helical" evidence="6">
    <location>
        <begin position="336"/>
        <end position="353"/>
    </location>
</feature>
<keyword evidence="4 6" id="KW-1133">Transmembrane helix</keyword>
<keyword evidence="3 6" id="KW-0812">Transmembrane</keyword>
<dbReference type="CDD" id="cd08023">
    <property type="entry name" value="GH16_laminarinase_like"/>
    <property type="match status" value="1"/>
</dbReference>
<dbReference type="GO" id="GO:0004553">
    <property type="term" value="F:hydrolase activity, hydrolyzing O-glycosyl compounds"/>
    <property type="evidence" value="ECO:0007669"/>
    <property type="project" value="InterPro"/>
</dbReference>
<evidence type="ECO:0000256" key="3">
    <source>
        <dbReference type="ARBA" id="ARBA00022692"/>
    </source>
</evidence>
<reference evidence="8 9" key="1">
    <citation type="submission" date="2017-08" db="EMBL/GenBank/DDBJ databases">
        <authorList>
            <person name="de Groot N.N."/>
        </authorList>
    </citation>
    <scope>NUCLEOTIDE SEQUENCE [LARGE SCALE GENOMIC DNA]</scope>
    <source>
        <strain evidence="8 9">JC85</strain>
    </source>
</reference>
<dbReference type="GO" id="GO:0016020">
    <property type="term" value="C:membrane"/>
    <property type="evidence" value="ECO:0007669"/>
    <property type="project" value="UniProtKB-SubCell"/>
</dbReference>
<dbReference type="InterPro" id="IPR000757">
    <property type="entry name" value="Beta-glucanase-like"/>
</dbReference>
<dbReference type="PANTHER" id="PTHR10963:SF55">
    <property type="entry name" value="GLYCOSIDE HYDROLASE FAMILY 16 PROTEIN"/>
    <property type="match status" value="1"/>
</dbReference>
<dbReference type="Pfam" id="PF00722">
    <property type="entry name" value="Glyco_hydro_16"/>
    <property type="match status" value="1"/>
</dbReference>
<proteinExistence type="inferred from homology"/>